<protein>
    <submittedName>
        <fullName evidence="1">Uncharacterized protein</fullName>
    </submittedName>
</protein>
<dbReference type="PATRIC" id="fig|45074.5.peg.4448"/>
<evidence type="ECO:0000313" key="2">
    <source>
        <dbReference type="Proteomes" id="UP000054703"/>
    </source>
</evidence>
<name>A0A0W0YAQ8_9GAMM</name>
<keyword evidence="2" id="KW-1185">Reference proteome</keyword>
<comment type="caution">
    <text evidence="1">The sequence shown here is derived from an EMBL/GenBank/DDBJ whole genome shotgun (WGS) entry which is preliminary data.</text>
</comment>
<reference evidence="1 2" key="1">
    <citation type="submission" date="2015-11" db="EMBL/GenBank/DDBJ databases">
        <title>Genomic analysis of 38 Legionella species identifies large and diverse effector repertoires.</title>
        <authorList>
            <person name="Burstein D."/>
            <person name="Amaro F."/>
            <person name="Zusman T."/>
            <person name="Lifshitz Z."/>
            <person name="Cohen O."/>
            <person name="Gilbert J.A."/>
            <person name="Pupko T."/>
            <person name="Shuman H.A."/>
            <person name="Segal G."/>
        </authorList>
    </citation>
    <scope>NUCLEOTIDE SEQUENCE [LARGE SCALE GENOMIC DNA]</scope>
    <source>
        <strain evidence="1 2">SC-63-C7</strain>
    </source>
</reference>
<proteinExistence type="predicted"/>
<dbReference type="Proteomes" id="UP000054703">
    <property type="component" value="Unassembled WGS sequence"/>
</dbReference>
<dbReference type="EMBL" id="LNYU01000091">
    <property type="protein sequence ID" value="KTD53732.1"/>
    <property type="molecule type" value="Genomic_DNA"/>
</dbReference>
<dbReference type="AlphaFoldDB" id="A0A0W0YAQ8"/>
<sequence>MIPIIIDRKMNRTLNIDVGDFKGDVDEVKAQLQAYADKNKIEFSGFRGYGTLTVNGVKHNITPYGIDIPMMLEFFGFPNSTLSNRI</sequence>
<accession>A0A0W0YAQ8</accession>
<gene>
    <name evidence="1" type="ORF">Lsan_4142</name>
</gene>
<evidence type="ECO:0000313" key="1">
    <source>
        <dbReference type="EMBL" id="KTD53732.1"/>
    </source>
</evidence>
<organism evidence="1 2">
    <name type="scientific">Legionella santicrucis</name>
    <dbReference type="NCBI Taxonomy" id="45074"/>
    <lineage>
        <taxon>Bacteria</taxon>
        <taxon>Pseudomonadati</taxon>
        <taxon>Pseudomonadota</taxon>
        <taxon>Gammaproteobacteria</taxon>
        <taxon>Legionellales</taxon>
        <taxon>Legionellaceae</taxon>
        <taxon>Legionella</taxon>
    </lineage>
</organism>